<evidence type="ECO:0000256" key="1">
    <source>
        <dbReference type="SAM" id="MobiDB-lite"/>
    </source>
</evidence>
<dbReference type="PANTHER" id="PTHR31438:SF1">
    <property type="entry name" value="LYSINE N-ACYLTRANSFERASE C17G9.06C-RELATED"/>
    <property type="match status" value="1"/>
</dbReference>
<reference evidence="2 3" key="1">
    <citation type="journal article" date="2015" name="Stand. Genomic Sci.">
        <title>Genomic Encyclopedia of Bacterial and Archaeal Type Strains, Phase III: the genomes of soil and plant-associated and newly described type strains.</title>
        <authorList>
            <person name="Whitman W.B."/>
            <person name="Woyke T."/>
            <person name="Klenk H.P."/>
            <person name="Zhou Y."/>
            <person name="Lilburn T.G."/>
            <person name="Beck B.J."/>
            <person name="De Vos P."/>
            <person name="Vandamme P."/>
            <person name="Eisen J.A."/>
            <person name="Garrity G."/>
            <person name="Hugenholtz P."/>
            <person name="Kyrpides N.C."/>
        </authorList>
    </citation>
    <scope>NUCLEOTIDE SEQUENCE [LARGE SCALE GENOMIC DNA]</scope>
    <source>
        <strain evidence="2 3">VKM Ac-2538</strain>
    </source>
</reference>
<comment type="caution">
    <text evidence="2">The sequence shown here is derived from an EMBL/GenBank/DDBJ whole genome shotgun (WGS) entry which is preliminary data.</text>
</comment>
<name>A0ABY2BRB5_9ACTN</name>
<organism evidence="2 3">
    <name type="scientific">Kribbella orskensis</name>
    <dbReference type="NCBI Taxonomy" id="2512216"/>
    <lineage>
        <taxon>Bacteria</taxon>
        <taxon>Bacillati</taxon>
        <taxon>Actinomycetota</taxon>
        <taxon>Actinomycetes</taxon>
        <taxon>Propionibacteriales</taxon>
        <taxon>Kribbellaceae</taxon>
        <taxon>Kribbella</taxon>
    </lineage>
</organism>
<dbReference type="Pfam" id="PF13523">
    <property type="entry name" value="Acetyltransf_8"/>
    <property type="match status" value="1"/>
</dbReference>
<evidence type="ECO:0000313" key="3">
    <source>
        <dbReference type="Proteomes" id="UP000295818"/>
    </source>
</evidence>
<feature type="region of interest" description="Disordered" evidence="1">
    <location>
        <begin position="100"/>
        <end position="140"/>
    </location>
</feature>
<proteinExistence type="predicted"/>
<gene>
    <name evidence="2" type="ORF">EV644_10217</name>
</gene>
<evidence type="ECO:0000313" key="2">
    <source>
        <dbReference type="EMBL" id="TCO29301.1"/>
    </source>
</evidence>
<dbReference type="EMBL" id="SLWM01000002">
    <property type="protein sequence ID" value="TCO29301.1"/>
    <property type="molecule type" value="Genomic_DNA"/>
</dbReference>
<dbReference type="Gene3D" id="3.40.630.30">
    <property type="match status" value="1"/>
</dbReference>
<keyword evidence="3" id="KW-1185">Reference proteome</keyword>
<dbReference type="PANTHER" id="PTHR31438">
    <property type="entry name" value="LYSINE N-ACYLTRANSFERASE C17G9.06C-RELATED"/>
    <property type="match status" value="1"/>
</dbReference>
<dbReference type="Proteomes" id="UP000295818">
    <property type="component" value="Unassembled WGS sequence"/>
</dbReference>
<accession>A0ABY2BRB5</accession>
<dbReference type="InterPro" id="IPR016181">
    <property type="entry name" value="Acyl_CoA_acyltransferase"/>
</dbReference>
<sequence length="140" mass="16229">MRQPHIWRWWQQDWAVERWVEVLEEQAAGEHSIPCMTALDGEDLAYVELYRVRHDRLAEYYACEEHDWGVHIAIGDATRVGRGIGRRLLRSLADALLRADPRSTGWSPNRTPPTPRRSARSPRPASNPMGSYSCPRKPHY</sequence>
<protein>
    <submittedName>
        <fullName evidence="2">Acetyltransferase (GNAT) family protein</fullName>
    </submittedName>
</protein>
<dbReference type="SUPFAM" id="SSF55729">
    <property type="entry name" value="Acyl-CoA N-acyltransferases (Nat)"/>
    <property type="match status" value="1"/>
</dbReference>